<organism evidence="6">
    <name type="scientific">Synura petersenii</name>
    <dbReference type="NCBI Taxonomy" id="52555"/>
    <lineage>
        <taxon>Eukaryota</taxon>
        <taxon>Sar</taxon>
        <taxon>Stramenopiles</taxon>
        <taxon>Ochrophyta</taxon>
        <taxon>Synurophyceae</taxon>
        <taxon>Synurales</taxon>
        <taxon>Mallomonadaceae</taxon>
        <taxon>Synura</taxon>
    </lineage>
</organism>
<keyword evidence="2" id="KW-0699">rRNA-binding</keyword>
<geneLocation type="plastid" evidence="6"/>
<dbReference type="HAMAP" id="MF_00500">
    <property type="entry name" value="Ribosomal_bS20"/>
    <property type="match status" value="1"/>
</dbReference>
<name>A0A3G2QY84_9STRA</name>
<protein>
    <submittedName>
        <fullName evidence="6">Ribosomal protein S20</fullName>
    </submittedName>
</protein>
<dbReference type="GO" id="GO:0015935">
    <property type="term" value="C:small ribosomal subunit"/>
    <property type="evidence" value="ECO:0007669"/>
    <property type="project" value="TreeGrafter"/>
</dbReference>
<dbReference type="GO" id="GO:0006412">
    <property type="term" value="P:translation"/>
    <property type="evidence" value="ECO:0007669"/>
    <property type="project" value="InterPro"/>
</dbReference>
<evidence type="ECO:0000256" key="3">
    <source>
        <dbReference type="ARBA" id="ARBA00022884"/>
    </source>
</evidence>
<proteinExistence type="inferred from homology"/>
<dbReference type="InterPro" id="IPR002583">
    <property type="entry name" value="Ribosomal_bS20"/>
</dbReference>
<dbReference type="EMBL" id="MH795128">
    <property type="protein sequence ID" value="AYO28070.1"/>
    <property type="molecule type" value="Genomic_DNA"/>
</dbReference>
<dbReference type="GO" id="GO:0070181">
    <property type="term" value="F:small ribosomal subunit rRNA binding"/>
    <property type="evidence" value="ECO:0007669"/>
    <property type="project" value="TreeGrafter"/>
</dbReference>
<dbReference type="GO" id="GO:0003735">
    <property type="term" value="F:structural constituent of ribosome"/>
    <property type="evidence" value="ECO:0007669"/>
    <property type="project" value="InterPro"/>
</dbReference>
<comment type="similarity">
    <text evidence="1">Belongs to the bacterial ribosomal protein bS20 family.</text>
</comment>
<keyword evidence="5" id="KW-0687">Ribonucleoprotein</keyword>
<evidence type="ECO:0000256" key="5">
    <source>
        <dbReference type="ARBA" id="ARBA00023274"/>
    </source>
</evidence>
<keyword evidence="6" id="KW-0934">Plastid</keyword>
<evidence type="ECO:0000256" key="1">
    <source>
        <dbReference type="ARBA" id="ARBA00007634"/>
    </source>
</evidence>
<dbReference type="InterPro" id="IPR036510">
    <property type="entry name" value="Ribosomal_bS20_sf"/>
</dbReference>
<keyword evidence="4 6" id="KW-0689">Ribosomal protein</keyword>
<dbReference type="NCBIfam" id="TIGR00029">
    <property type="entry name" value="S20"/>
    <property type="match status" value="1"/>
</dbReference>
<dbReference type="PANTHER" id="PTHR33398:SF1">
    <property type="entry name" value="SMALL RIBOSOMAL SUBUNIT PROTEIN BS20C"/>
    <property type="match status" value="1"/>
</dbReference>
<evidence type="ECO:0000256" key="2">
    <source>
        <dbReference type="ARBA" id="ARBA00022730"/>
    </source>
</evidence>
<dbReference type="SUPFAM" id="SSF46992">
    <property type="entry name" value="Ribosomal protein S20"/>
    <property type="match status" value="1"/>
</dbReference>
<dbReference type="Pfam" id="PF01649">
    <property type="entry name" value="Ribosomal_S20p"/>
    <property type="match status" value="1"/>
</dbReference>
<sequence length="110" mass="13094">MNKKQKNRKIVTQNNRNRMINRRYISTIKTLAKLLIKNMKEIKLQENLEKKKDTLILTSKILNTFFSFLDKAVKKGILHKNTVARKKSKIRRSFDPLKKQTKFIINSSDF</sequence>
<dbReference type="PANTHER" id="PTHR33398">
    <property type="entry name" value="30S RIBOSOMAL PROTEIN S20"/>
    <property type="match status" value="1"/>
</dbReference>
<reference evidence="6" key="1">
    <citation type="submission" date="2018-08" db="EMBL/GenBank/DDBJ databases">
        <title>Comparative Plastid Genomics of Synurophyceae: Evolutionary Evidence of Lateral Gene Transfer and Inverted Repeat Dynamics.</title>
        <authorList>
            <person name="Kim J.I."/>
            <person name="Shin H."/>
            <person name="Skaloud P."/>
            <person name="Jung J."/>
            <person name="Yoon H.S."/>
            <person name="Archibald J.M."/>
            <person name="Shin W."/>
        </authorList>
    </citation>
    <scope>NUCLEOTIDE SEQUENCE</scope>
    <source>
        <strain evidence="6">S114.C7</strain>
    </source>
</reference>
<evidence type="ECO:0000313" key="6">
    <source>
        <dbReference type="EMBL" id="AYO28070.1"/>
    </source>
</evidence>
<gene>
    <name evidence="6" type="primary">rps20</name>
</gene>
<dbReference type="AlphaFoldDB" id="A0A3G2QY84"/>
<dbReference type="Gene3D" id="1.20.58.110">
    <property type="entry name" value="Ribosomal protein S20"/>
    <property type="match status" value="1"/>
</dbReference>
<accession>A0A3G2QY84</accession>
<keyword evidence="3" id="KW-0694">RNA-binding</keyword>
<evidence type="ECO:0000256" key="4">
    <source>
        <dbReference type="ARBA" id="ARBA00022980"/>
    </source>
</evidence>